<dbReference type="CDD" id="cd07557">
    <property type="entry name" value="trimeric_dUTPase"/>
    <property type="match status" value="1"/>
</dbReference>
<evidence type="ECO:0000259" key="6">
    <source>
        <dbReference type="Pfam" id="PF00692"/>
    </source>
</evidence>
<dbReference type="GO" id="GO:0004170">
    <property type="term" value="F:dUTP diphosphatase activity"/>
    <property type="evidence" value="ECO:0007669"/>
    <property type="project" value="UniProtKB-EC"/>
</dbReference>
<feature type="domain" description="dUTPase-like" evidence="6">
    <location>
        <begin position="17"/>
        <end position="100"/>
    </location>
</feature>
<organism evidence="7 8">
    <name type="scientific">Geomicrobium halophilum</name>
    <dbReference type="NCBI Taxonomy" id="549000"/>
    <lineage>
        <taxon>Bacteria</taxon>
        <taxon>Bacillati</taxon>
        <taxon>Bacillota</taxon>
        <taxon>Bacilli</taxon>
        <taxon>Bacillales</taxon>
        <taxon>Geomicrobium</taxon>
    </lineage>
</organism>
<dbReference type="PANTHER" id="PTHR11241">
    <property type="entry name" value="DEOXYURIDINE 5'-TRIPHOSPHATE NUCLEOTIDOHYDROLASE"/>
    <property type="match status" value="1"/>
</dbReference>
<evidence type="ECO:0000256" key="5">
    <source>
        <dbReference type="ARBA" id="ARBA00047686"/>
    </source>
</evidence>
<dbReference type="EMBL" id="JACHHJ010000001">
    <property type="protein sequence ID" value="MBB6449619.1"/>
    <property type="molecule type" value="Genomic_DNA"/>
</dbReference>
<dbReference type="PANTHER" id="PTHR11241:SF0">
    <property type="entry name" value="DEOXYURIDINE 5'-TRIPHOSPHATE NUCLEOTIDOHYDROLASE"/>
    <property type="match status" value="1"/>
</dbReference>
<dbReference type="EC" id="3.6.1.23" evidence="2"/>
<proteinExistence type="inferred from homology"/>
<keyword evidence="3 7" id="KW-0378">Hydrolase</keyword>
<comment type="similarity">
    <text evidence="1">Belongs to the dUTPase family.</text>
</comment>
<protein>
    <recommendedName>
        <fullName evidence="2">dUTP diphosphatase</fullName>
        <ecNumber evidence="2">3.6.1.23</ecNumber>
    </recommendedName>
</protein>
<dbReference type="RefSeq" id="WP_184403474.1">
    <property type="nucleotide sequence ID" value="NZ_JACHHJ010000001.1"/>
</dbReference>
<evidence type="ECO:0000313" key="8">
    <source>
        <dbReference type="Proteomes" id="UP000568839"/>
    </source>
</evidence>
<comment type="caution">
    <text evidence="7">The sequence shown here is derived from an EMBL/GenBank/DDBJ whole genome shotgun (WGS) entry which is preliminary data.</text>
</comment>
<name>A0A841PLI6_9BACL</name>
<dbReference type="GO" id="GO:0000287">
    <property type="term" value="F:magnesium ion binding"/>
    <property type="evidence" value="ECO:0007669"/>
    <property type="project" value="InterPro"/>
</dbReference>
<keyword evidence="4" id="KW-0546">Nucleotide metabolism</keyword>
<evidence type="ECO:0000256" key="3">
    <source>
        <dbReference type="ARBA" id="ARBA00022801"/>
    </source>
</evidence>
<evidence type="ECO:0000256" key="1">
    <source>
        <dbReference type="ARBA" id="ARBA00006581"/>
    </source>
</evidence>
<evidence type="ECO:0000313" key="7">
    <source>
        <dbReference type="EMBL" id="MBB6449619.1"/>
    </source>
</evidence>
<evidence type="ECO:0000256" key="4">
    <source>
        <dbReference type="ARBA" id="ARBA00023080"/>
    </source>
</evidence>
<dbReference type="InterPro" id="IPR008181">
    <property type="entry name" value="dUTPase"/>
</dbReference>
<dbReference type="Pfam" id="PF00692">
    <property type="entry name" value="dUTPase"/>
    <property type="match status" value="1"/>
</dbReference>
<evidence type="ECO:0000256" key="2">
    <source>
        <dbReference type="ARBA" id="ARBA00012379"/>
    </source>
</evidence>
<dbReference type="GO" id="GO:0006226">
    <property type="term" value="P:dUMP biosynthetic process"/>
    <property type="evidence" value="ECO:0007669"/>
    <property type="project" value="InterPro"/>
</dbReference>
<comment type="catalytic activity">
    <reaction evidence="5">
        <text>dUTP + H2O = dUMP + diphosphate + H(+)</text>
        <dbReference type="Rhea" id="RHEA:10248"/>
        <dbReference type="ChEBI" id="CHEBI:15377"/>
        <dbReference type="ChEBI" id="CHEBI:15378"/>
        <dbReference type="ChEBI" id="CHEBI:33019"/>
        <dbReference type="ChEBI" id="CHEBI:61555"/>
        <dbReference type="ChEBI" id="CHEBI:246422"/>
        <dbReference type="EC" id="3.6.1.23"/>
    </reaction>
</comment>
<dbReference type="InterPro" id="IPR029054">
    <property type="entry name" value="dUTPase-like"/>
</dbReference>
<sequence>MMRSKIDVKVKKLNEDAVIPTYGSADAAGFDLYAAEDTVILPGETEKVKLGFALAIPSGYEMQVRPRSGTSVKTKLRLPNSPGTIDADYRGEVAIILTNDHAAGPKKREILLIDGNRITCNEEFPEGTYVIRKHDRLAQGVLQEVPFANFAEVEELEATERGKRGFGSTGSR</sequence>
<dbReference type="InterPro" id="IPR036157">
    <property type="entry name" value="dUTPase-like_sf"/>
</dbReference>
<keyword evidence="8" id="KW-1185">Reference proteome</keyword>
<accession>A0A841PLI6</accession>
<reference evidence="7 8" key="1">
    <citation type="submission" date="2020-08" db="EMBL/GenBank/DDBJ databases">
        <title>Genomic Encyclopedia of Type Strains, Phase IV (KMG-IV): sequencing the most valuable type-strain genomes for metagenomic binning, comparative biology and taxonomic classification.</title>
        <authorList>
            <person name="Goeker M."/>
        </authorList>
    </citation>
    <scope>NUCLEOTIDE SEQUENCE [LARGE SCALE GENOMIC DNA]</scope>
    <source>
        <strain evidence="7 8">DSM 21769</strain>
    </source>
</reference>
<dbReference type="Gene3D" id="2.70.40.10">
    <property type="match status" value="1"/>
</dbReference>
<dbReference type="GO" id="GO:0046081">
    <property type="term" value="P:dUTP catabolic process"/>
    <property type="evidence" value="ECO:0007669"/>
    <property type="project" value="InterPro"/>
</dbReference>
<dbReference type="SUPFAM" id="SSF51283">
    <property type="entry name" value="dUTPase-like"/>
    <property type="match status" value="1"/>
</dbReference>
<dbReference type="InterPro" id="IPR033704">
    <property type="entry name" value="dUTPase_trimeric"/>
</dbReference>
<dbReference type="AlphaFoldDB" id="A0A841PLI6"/>
<dbReference type="NCBIfam" id="TIGR00576">
    <property type="entry name" value="dut"/>
    <property type="match status" value="1"/>
</dbReference>
<gene>
    <name evidence="7" type="ORF">HNR44_001568</name>
</gene>
<dbReference type="Proteomes" id="UP000568839">
    <property type="component" value="Unassembled WGS sequence"/>
</dbReference>